<dbReference type="PROSITE" id="PS51918">
    <property type="entry name" value="RADICAL_SAM"/>
    <property type="match status" value="1"/>
</dbReference>
<dbReference type="PANTHER" id="PTHR30544">
    <property type="entry name" value="23S RRNA METHYLTRANSFERASE"/>
    <property type="match status" value="1"/>
</dbReference>
<evidence type="ECO:0000256" key="2">
    <source>
        <dbReference type="ARBA" id="ARBA00022485"/>
    </source>
</evidence>
<dbReference type="SUPFAM" id="SSF102114">
    <property type="entry name" value="Radical SAM enzymes"/>
    <property type="match status" value="1"/>
</dbReference>
<dbReference type="SFLD" id="SFLDS00029">
    <property type="entry name" value="Radical_SAM"/>
    <property type="match status" value="1"/>
</dbReference>
<organism evidence="7">
    <name type="scientific">Cyprideis torosa</name>
    <dbReference type="NCBI Taxonomy" id="163714"/>
    <lineage>
        <taxon>Eukaryota</taxon>
        <taxon>Metazoa</taxon>
        <taxon>Ecdysozoa</taxon>
        <taxon>Arthropoda</taxon>
        <taxon>Crustacea</taxon>
        <taxon>Oligostraca</taxon>
        <taxon>Ostracoda</taxon>
        <taxon>Podocopa</taxon>
        <taxon>Podocopida</taxon>
        <taxon>Cytherocopina</taxon>
        <taxon>Cytheroidea</taxon>
        <taxon>Cytherideidae</taxon>
        <taxon>Cyprideis</taxon>
    </lineage>
</organism>
<keyword evidence="2" id="KW-0004">4Fe-4S</keyword>
<dbReference type="CDD" id="cd01335">
    <property type="entry name" value="Radical_SAM"/>
    <property type="match status" value="1"/>
</dbReference>
<evidence type="ECO:0000256" key="3">
    <source>
        <dbReference type="ARBA" id="ARBA00022691"/>
    </source>
</evidence>
<dbReference type="EMBL" id="OB739724">
    <property type="protein sequence ID" value="CAD7239746.1"/>
    <property type="molecule type" value="Genomic_DNA"/>
</dbReference>
<feature type="non-terminal residue" evidence="7">
    <location>
        <position position="172"/>
    </location>
</feature>
<sequence>EMTDLSKSLRASLHEHASLQLPKLVREQRASDGVRKWLFQLADGNAIETVFIPDGERRTLCVSSQVGCTLTCSFCATGRQGFNRNLSADEIIAQVLIASIQLADEYPERPVSNVVMMGMGEPLYNFDNVVSAMRLMLDDNAFGLSRRRVTLSTAGYVPMIDRLSETLPVALA</sequence>
<dbReference type="InterPro" id="IPR058240">
    <property type="entry name" value="rSAM_sf"/>
</dbReference>
<reference evidence="7" key="1">
    <citation type="submission" date="2020-11" db="EMBL/GenBank/DDBJ databases">
        <authorList>
            <person name="Tran Van P."/>
        </authorList>
    </citation>
    <scope>NUCLEOTIDE SEQUENCE</scope>
</reference>
<dbReference type="InterPro" id="IPR013785">
    <property type="entry name" value="Aldolase_TIM"/>
</dbReference>
<dbReference type="GO" id="GO:0030488">
    <property type="term" value="P:tRNA methylation"/>
    <property type="evidence" value="ECO:0007669"/>
    <property type="project" value="TreeGrafter"/>
</dbReference>
<dbReference type="OrthoDB" id="204498at2759"/>
<evidence type="ECO:0000256" key="5">
    <source>
        <dbReference type="ARBA" id="ARBA00023004"/>
    </source>
</evidence>
<name>A0A7R8ZZ20_9CRUS</name>
<keyword evidence="3" id="KW-0949">S-adenosyl-L-methionine</keyword>
<evidence type="ECO:0000256" key="6">
    <source>
        <dbReference type="ARBA" id="ARBA00023014"/>
    </source>
</evidence>
<proteinExistence type="predicted"/>
<keyword evidence="4" id="KW-0479">Metal-binding</keyword>
<gene>
    <name evidence="7" type="ORF">CTOB1V02_LOCUS17561</name>
</gene>
<protein>
    <submittedName>
        <fullName evidence="7">Uncharacterized protein</fullName>
    </submittedName>
</protein>
<dbReference type="GO" id="GO:0003824">
    <property type="term" value="F:catalytic activity"/>
    <property type="evidence" value="ECO:0007669"/>
    <property type="project" value="InterPro"/>
</dbReference>
<accession>A0A7R8ZZ20</accession>
<comment type="cofactor">
    <cofactor evidence="1">
        <name>[4Fe-4S] cluster</name>
        <dbReference type="ChEBI" id="CHEBI:49883"/>
    </cofactor>
</comment>
<dbReference type="Pfam" id="PF04055">
    <property type="entry name" value="Radical_SAM"/>
    <property type="match status" value="1"/>
</dbReference>
<keyword evidence="6" id="KW-0411">Iron-sulfur</keyword>
<dbReference type="Gene3D" id="3.20.20.70">
    <property type="entry name" value="Aldolase class I"/>
    <property type="match status" value="1"/>
</dbReference>
<dbReference type="PANTHER" id="PTHR30544:SF5">
    <property type="entry name" value="RADICAL SAM CORE DOMAIN-CONTAINING PROTEIN"/>
    <property type="match status" value="1"/>
</dbReference>
<dbReference type="AlphaFoldDB" id="A0A7R8ZZ20"/>
<feature type="non-terminal residue" evidence="7">
    <location>
        <position position="1"/>
    </location>
</feature>
<evidence type="ECO:0000313" key="7">
    <source>
        <dbReference type="EMBL" id="CAD7239746.1"/>
    </source>
</evidence>
<keyword evidence="5" id="KW-0408">Iron</keyword>
<dbReference type="InterPro" id="IPR007197">
    <property type="entry name" value="rSAM"/>
</dbReference>
<dbReference type="GO" id="GO:0070475">
    <property type="term" value="P:rRNA base methylation"/>
    <property type="evidence" value="ECO:0007669"/>
    <property type="project" value="TreeGrafter"/>
</dbReference>
<dbReference type="InterPro" id="IPR040072">
    <property type="entry name" value="Methyltransferase_A"/>
</dbReference>
<evidence type="ECO:0000256" key="1">
    <source>
        <dbReference type="ARBA" id="ARBA00001966"/>
    </source>
</evidence>
<dbReference type="GO" id="GO:0051539">
    <property type="term" value="F:4 iron, 4 sulfur cluster binding"/>
    <property type="evidence" value="ECO:0007669"/>
    <property type="project" value="UniProtKB-KW"/>
</dbReference>
<dbReference type="GO" id="GO:0046872">
    <property type="term" value="F:metal ion binding"/>
    <property type="evidence" value="ECO:0007669"/>
    <property type="project" value="UniProtKB-KW"/>
</dbReference>
<evidence type="ECO:0000256" key="4">
    <source>
        <dbReference type="ARBA" id="ARBA00022723"/>
    </source>
</evidence>